<evidence type="ECO:0000313" key="2">
    <source>
        <dbReference type="EMBL" id="KXZ62999.1"/>
    </source>
</evidence>
<keyword evidence="2" id="KW-0255">Endonuclease</keyword>
<feature type="domain" description="Type II restriction endonuclease EcoO109IR" evidence="1">
    <location>
        <begin position="61"/>
        <end position="216"/>
    </location>
</feature>
<dbReference type="SUPFAM" id="SSF52980">
    <property type="entry name" value="Restriction endonuclease-like"/>
    <property type="match status" value="1"/>
</dbReference>
<dbReference type="Gene3D" id="3.40.1560.10">
    <property type="entry name" value="type ii restriction endonuclease, domain 2"/>
    <property type="match status" value="1"/>
</dbReference>
<dbReference type="RefSeq" id="WP_061519782.1">
    <property type="nucleotide sequence ID" value="NZ_JRUE01000254.1"/>
</dbReference>
<sequence>MLLSETQKKEILVKAKDWFRKSVMESHLRNAKKLKKASEFNINPFTATYLANFLTGDASPESIAKALIYPRILGTSINTTFGGAIQNFTNDVLGTFSSTTLGIDIEYEDQQDGRKKYCQIKSGPNTINKDDVETIHQHFKAVKNLARTNNLALQVNDMVVGIVYGERSEISQHYKNLESKHDYIVLVGREFWEKLTGDNEFYDDLIAVIDEVAEESDFSEELDSIIKDLSNDKKIIELSNMANKESK</sequence>
<protein>
    <submittedName>
        <fullName evidence="2">MjaII restriction endonuclease</fullName>
    </submittedName>
</protein>
<organism evidence="2 3">
    <name type="scientific">Acinetobacter venetianus</name>
    <dbReference type="NCBI Taxonomy" id="52133"/>
    <lineage>
        <taxon>Bacteria</taxon>
        <taxon>Pseudomonadati</taxon>
        <taxon>Pseudomonadota</taxon>
        <taxon>Gammaproteobacteria</taxon>
        <taxon>Moraxellales</taxon>
        <taxon>Moraxellaceae</taxon>
        <taxon>Acinetobacter</taxon>
    </lineage>
</organism>
<dbReference type="InterPro" id="IPR012297">
    <property type="entry name" value="EcoO109IR_cat_dom_sf"/>
</dbReference>
<name>A0A150HK78_9GAMM</name>
<proteinExistence type="predicted"/>
<accession>A0A150HK78</accession>
<dbReference type="AlphaFoldDB" id="A0A150HK78"/>
<dbReference type="GO" id="GO:0004519">
    <property type="term" value="F:endonuclease activity"/>
    <property type="evidence" value="ECO:0007669"/>
    <property type="project" value="UniProtKB-KW"/>
</dbReference>
<dbReference type="Proteomes" id="UP000075680">
    <property type="component" value="Unassembled WGS sequence"/>
</dbReference>
<comment type="caution">
    <text evidence="2">The sequence shown here is derived from an EMBL/GenBank/DDBJ whole genome shotgun (WGS) entry which is preliminary data.</text>
</comment>
<dbReference type="PATRIC" id="fig|52133.18.peg.3443"/>
<evidence type="ECO:0000259" key="1">
    <source>
        <dbReference type="Pfam" id="PF14511"/>
    </source>
</evidence>
<dbReference type="Pfam" id="PF14511">
    <property type="entry name" value="RE_EcoO109I"/>
    <property type="match status" value="1"/>
</dbReference>
<reference evidence="2 3" key="1">
    <citation type="journal article" date="2016" name="Sci. Rep.">
        <title>Genomic and phenotypic characterization of the species Acinetobacter venetianus.</title>
        <authorList>
            <person name="Fondi M."/>
            <person name="Maida I."/>
            <person name="Perrin E."/>
            <person name="Orlandini V."/>
            <person name="La Torre L."/>
            <person name="Bosi E."/>
            <person name="Negroni A."/>
            <person name="Zanaroli G."/>
            <person name="Fava F."/>
            <person name="Decorosi F."/>
            <person name="Giovannetti L."/>
            <person name="Viti C."/>
            <person name="Vaneechoutte M."/>
            <person name="Dijkshoorn L."/>
            <person name="Fani R."/>
        </authorList>
    </citation>
    <scope>NUCLEOTIDE SEQUENCE [LARGE SCALE GENOMIC DNA]</scope>
    <source>
        <strain evidence="2 3">LUH5627</strain>
    </source>
</reference>
<dbReference type="InterPro" id="IPR011335">
    <property type="entry name" value="Restrct_endonuc-II-like"/>
</dbReference>
<dbReference type="EMBL" id="JRUE01000254">
    <property type="protein sequence ID" value="KXZ62999.1"/>
    <property type="molecule type" value="Genomic_DNA"/>
</dbReference>
<keyword evidence="2" id="KW-0378">Hydrolase</keyword>
<evidence type="ECO:0000313" key="3">
    <source>
        <dbReference type="Proteomes" id="UP000075680"/>
    </source>
</evidence>
<gene>
    <name evidence="2" type="ORF">AVENLUH5627_03354</name>
</gene>
<dbReference type="CDD" id="cd22346">
    <property type="entry name" value="PDDEXK_nuclease"/>
    <property type="match status" value="1"/>
</dbReference>
<keyword evidence="2" id="KW-0540">Nuclease</keyword>
<dbReference type="InterPro" id="IPR032793">
    <property type="entry name" value="RE_EcoO109IR"/>
</dbReference>